<feature type="compositionally biased region" description="Polar residues" evidence="1">
    <location>
        <begin position="93"/>
        <end position="161"/>
    </location>
</feature>
<dbReference type="Proteomes" id="UP000829384">
    <property type="component" value="Unassembled WGS sequence"/>
</dbReference>
<name>A0ABS9QWB6_9GAMM</name>
<evidence type="ECO:0000313" key="2">
    <source>
        <dbReference type="EMBL" id="MCG9964626.1"/>
    </source>
</evidence>
<protein>
    <submittedName>
        <fullName evidence="2">Uncharacterized protein</fullName>
    </submittedName>
</protein>
<evidence type="ECO:0000313" key="3">
    <source>
        <dbReference type="Proteomes" id="UP000829384"/>
    </source>
</evidence>
<dbReference type="RefSeq" id="WP_240131244.1">
    <property type="nucleotide sequence ID" value="NZ_JACSDI010000007.1"/>
</dbReference>
<sequence length="484" mass="51659">MQQIKPVQTIQPVGIGQLPAPEKPQNKPIYPIKPEQPINKTLPYEGQNASMMGNVDKAGFGFDGSTTGGLMGKAQQMTTSSQSAPSPSTTNQVPVNQVPQKPGTQPTGGLENSATTPTNATGTQSIDNSQYAVTAPTPVQNTFKPNEYNSVGTNGVTSDKQYQYDPRKESLVQNQITGLLDPNSDIMRKAIANAQGYNAARGLQSSSIGNEVALSSMIDKALPIAQQDAQTYNQAQSQQWQTQAQQDQLNQKNQQDAAMADKQGAINNQLQNNQMGWQTGEKNTDRQFQAQLEDLKYKQQLGTLDKQQSLQLVQMERSAQIQTERDAVLQKYSVQLNELQNDQRWKELNAQIEANFKSQALGFDQQTKMEYGNAQSTAINAAMQAIGMAMSNPNMTAEQQKAAVSNIMTSLQNQASMLAVIYGASDGQMPPKPIVTPPPATGNTGGTGSTGGTGGGGSTGGGTGGGSSGGGGTGNDDRYNQQMR</sequence>
<reference evidence="2 3" key="1">
    <citation type="submission" date="2020-08" db="EMBL/GenBank/DDBJ databases">
        <title>Whole genome sequence of Shewanella sp strain PS-2.</title>
        <authorList>
            <person name="Das S.K."/>
        </authorList>
    </citation>
    <scope>NUCLEOTIDE SEQUENCE [LARGE SCALE GENOMIC DNA]</scope>
    <source>
        <strain evidence="2 3">PS-2</strain>
    </source>
</reference>
<gene>
    <name evidence="2" type="ORF">H9J30_11960</name>
</gene>
<proteinExistence type="predicted"/>
<feature type="region of interest" description="Disordered" evidence="1">
    <location>
        <begin position="66"/>
        <end position="161"/>
    </location>
</feature>
<keyword evidence="3" id="KW-1185">Reference proteome</keyword>
<feature type="region of interest" description="Disordered" evidence="1">
    <location>
        <begin position="429"/>
        <end position="484"/>
    </location>
</feature>
<feature type="compositionally biased region" description="Basic and acidic residues" evidence="1">
    <location>
        <begin position="475"/>
        <end position="484"/>
    </location>
</feature>
<feature type="compositionally biased region" description="Polar residues" evidence="1">
    <location>
        <begin position="1"/>
        <end position="11"/>
    </location>
</feature>
<feature type="region of interest" description="Disordered" evidence="1">
    <location>
        <begin position="236"/>
        <end position="258"/>
    </location>
</feature>
<feature type="compositionally biased region" description="Pro residues" evidence="1">
    <location>
        <begin position="430"/>
        <end position="440"/>
    </location>
</feature>
<feature type="region of interest" description="Disordered" evidence="1">
    <location>
        <begin position="1"/>
        <end position="45"/>
    </location>
</feature>
<evidence type="ECO:0000256" key="1">
    <source>
        <dbReference type="SAM" id="MobiDB-lite"/>
    </source>
</evidence>
<feature type="compositionally biased region" description="Low complexity" evidence="1">
    <location>
        <begin position="74"/>
        <end position="92"/>
    </location>
</feature>
<dbReference type="EMBL" id="JACSDI010000007">
    <property type="protein sequence ID" value="MCG9964626.1"/>
    <property type="molecule type" value="Genomic_DNA"/>
</dbReference>
<accession>A0ABS9QWB6</accession>
<feature type="compositionally biased region" description="Gly residues" evidence="1">
    <location>
        <begin position="443"/>
        <end position="474"/>
    </location>
</feature>
<organism evidence="2 3">
    <name type="scientific">Shewanella cutis</name>
    <dbReference type="NCBI Taxonomy" id="2766780"/>
    <lineage>
        <taxon>Bacteria</taxon>
        <taxon>Pseudomonadati</taxon>
        <taxon>Pseudomonadota</taxon>
        <taxon>Gammaproteobacteria</taxon>
        <taxon>Alteromonadales</taxon>
        <taxon>Shewanellaceae</taxon>
        <taxon>Shewanella</taxon>
    </lineage>
</organism>
<comment type="caution">
    <text evidence="2">The sequence shown here is derived from an EMBL/GenBank/DDBJ whole genome shotgun (WGS) entry which is preliminary data.</text>
</comment>